<dbReference type="PROSITE" id="PS50532">
    <property type="entry name" value="HTH_IS408"/>
    <property type="match status" value="1"/>
</dbReference>
<evidence type="ECO:0000313" key="4">
    <source>
        <dbReference type="EMBL" id="KYG08054.1"/>
    </source>
</evidence>
<dbReference type="GO" id="GO:0003676">
    <property type="term" value="F:nucleic acid binding"/>
    <property type="evidence" value="ECO:0007669"/>
    <property type="project" value="InterPro"/>
</dbReference>
<dbReference type="AlphaFoldDB" id="A0A150TTS3"/>
<feature type="domain" description="Integrase catalytic" evidence="3">
    <location>
        <begin position="128"/>
        <end position="309"/>
    </location>
</feature>
<evidence type="ECO:0000259" key="3">
    <source>
        <dbReference type="PROSITE" id="PS50994"/>
    </source>
</evidence>
<proteinExistence type="inferred from homology"/>
<dbReference type="Proteomes" id="UP000075502">
    <property type="component" value="Unassembled WGS sequence"/>
</dbReference>
<evidence type="ECO:0000259" key="2">
    <source>
        <dbReference type="PROSITE" id="PS50532"/>
    </source>
</evidence>
<comment type="similarity">
    <text evidence="1">Belongs to the transposase IS21/IS408/IS1162 family.</text>
</comment>
<dbReference type="Gene3D" id="3.30.420.10">
    <property type="entry name" value="Ribonuclease H-like superfamily/Ribonuclease H"/>
    <property type="match status" value="1"/>
</dbReference>
<reference evidence="4 5" key="1">
    <citation type="submission" date="2014-02" db="EMBL/GenBank/DDBJ databases">
        <title>The small core and large imbalanced accessory genome model reveals a collaborative survival strategy of Sorangium cellulosum strains in nature.</title>
        <authorList>
            <person name="Han K."/>
            <person name="Peng R."/>
            <person name="Blom J."/>
            <person name="Li Y.-Z."/>
        </authorList>
    </citation>
    <scope>NUCLEOTIDE SEQUENCE [LARGE SCALE GENOMIC DNA]</scope>
    <source>
        <strain evidence="4 5">So0007-03</strain>
    </source>
</reference>
<feature type="domain" description="HTH IS408-type" evidence="2">
    <location>
        <begin position="4"/>
        <end position="86"/>
    </location>
</feature>
<dbReference type="Pfam" id="PF00665">
    <property type="entry name" value="rve"/>
    <property type="match status" value="1"/>
</dbReference>
<evidence type="ECO:0000313" key="5">
    <source>
        <dbReference type="Proteomes" id="UP000075502"/>
    </source>
</evidence>
<dbReference type="InterPro" id="IPR012337">
    <property type="entry name" value="RNaseH-like_sf"/>
</dbReference>
<dbReference type="NCBIfam" id="NF033546">
    <property type="entry name" value="transpos_IS21"/>
    <property type="match status" value="1"/>
</dbReference>
<dbReference type="EMBL" id="JEME01001109">
    <property type="protein sequence ID" value="KYG08054.1"/>
    <property type="molecule type" value="Genomic_DNA"/>
</dbReference>
<organism evidence="4 5">
    <name type="scientific">Sorangium cellulosum</name>
    <name type="common">Polyangium cellulosum</name>
    <dbReference type="NCBI Taxonomy" id="56"/>
    <lineage>
        <taxon>Bacteria</taxon>
        <taxon>Pseudomonadati</taxon>
        <taxon>Myxococcota</taxon>
        <taxon>Polyangia</taxon>
        <taxon>Polyangiales</taxon>
        <taxon>Polyangiaceae</taxon>
        <taxon>Sorangium</taxon>
    </lineage>
</organism>
<dbReference type="SUPFAM" id="SSF53098">
    <property type="entry name" value="Ribonuclease H-like"/>
    <property type="match status" value="1"/>
</dbReference>
<dbReference type="InterPro" id="IPR054353">
    <property type="entry name" value="IstA-like_C"/>
</dbReference>
<dbReference type="Pfam" id="PF22483">
    <property type="entry name" value="Mu-transpos_C_2"/>
    <property type="match status" value="1"/>
</dbReference>
<dbReference type="PANTHER" id="PTHR35004">
    <property type="entry name" value="TRANSPOSASE RV3428C-RELATED"/>
    <property type="match status" value="1"/>
</dbReference>
<dbReference type="PROSITE" id="PS50994">
    <property type="entry name" value="INTEGRASE"/>
    <property type="match status" value="1"/>
</dbReference>
<name>A0A150TTS3_SORCE</name>
<sequence length="511" mass="57883">MHKTREILRQKWLLGRTHRQTATSNGTSPGAVGSVLARAKAAGLTTWEQVTQLDDEALERALYGTAVVEPGVAPAEPDCAWIHRERHRPHVTLELLHLEYLRQHPNGLRYTAFCNRYRAWLARRGLVMRQVHVAGEKMFVDYAGKKPTLVDPATGAVTQVELFVAVLGASSYTYAEATRSQRGPDWIGSHCRAFAFFGGVTRAVVCDQLKSGVTRACRYEPQVQRTYEEMAAHYGTTVLPARPKHPRDKAKVEVAVQVVERWILARIRNEVFHSLAALNARIAELLVDINSRVMKRYGESRRELFEKLERPALAALPAEAFEYAEWKKARVNIDYHVVFDDHFYSVPYAHVHQEVWIRATVATVEVLLHSRRIASHPRSRARGKHSTLREHMPSAHRAHAEWTPSRLLAWAEKIGPATRQLCAAILAERPHPEQGFRSCLGLLRLGKRYGQERLEAACERAGRVGARSYRYIESILKNGLDRVPLAHDDGAPVAPQSIDHENIRGRDYYLN</sequence>
<gene>
    <name evidence="4" type="ORF">BE21_25770</name>
</gene>
<dbReference type="PANTHER" id="PTHR35004:SF8">
    <property type="entry name" value="TRANSPOSASE RV3428C-RELATED"/>
    <property type="match status" value="1"/>
</dbReference>
<evidence type="ECO:0000256" key="1">
    <source>
        <dbReference type="ARBA" id="ARBA00009277"/>
    </source>
</evidence>
<comment type="caution">
    <text evidence="4">The sequence shown here is derived from an EMBL/GenBank/DDBJ whole genome shotgun (WGS) entry which is preliminary data.</text>
</comment>
<dbReference type="InterPro" id="IPR017895">
    <property type="entry name" value="HTH_IS408/IS1162_type"/>
</dbReference>
<protein>
    <recommendedName>
        <fullName evidence="6">Transposase</fullName>
    </recommendedName>
</protein>
<dbReference type="InterPro" id="IPR001584">
    <property type="entry name" value="Integrase_cat-core"/>
</dbReference>
<evidence type="ECO:0008006" key="6">
    <source>
        <dbReference type="Google" id="ProtNLM"/>
    </source>
</evidence>
<dbReference type="GO" id="GO:0015074">
    <property type="term" value="P:DNA integration"/>
    <property type="evidence" value="ECO:0007669"/>
    <property type="project" value="InterPro"/>
</dbReference>
<accession>A0A150TTS3</accession>
<dbReference type="InterPro" id="IPR036397">
    <property type="entry name" value="RNaseH_sf"/>
</dbReference>